<evidence type="ECO:0000313" key="1">
    <source>
        <dbReference type="EMBL" id="SNB68859.1"/>
    </source>
</evidence>
<dbReference type="RefSeq" id="WP_088520251.1">
    <property type="nucleotide sequence ID" value="NZ_FYDG01000003.1"/>
</dbReference>
<gene>
    <name evidence="1" type="ORF">SAMN06265338_103129</name>
</gene>
<evidence type="ECO:0000313" key="2">
    <source>
        <dbReference type="Proteomes" id="UP000198418"/>
    </source>
</evidence>
<name>A0A212R9G3_RHOAC</name>
<sequence length="927" mass="94535">MLTINGALSLEGDTLSATKGLSGQGADGSGPGTINVGQDGGIVLNKTATIANLVINLAGDNAYLQHNESDANDYAANGGALTLAANTTVVSTGAQTSINSYGNYDGAIVNNGAIDVVSGDLTIAPGIFVNNGAIDVLGGGLSIAYNTQFSNYGTVAITNAQCAVGAVTGAGGFVLNDNARLVMTGADAGGTIAFNASNATLELGYGVQVDAVISGFDRGDRIVVDGRITDAVYNSGDGTLKLYNDGGLVETLTLSGASYTFDLFTVTSNGSGSVITELPNAATVDQYLANKAAFDDLRGGFVLLDAATNIAAHLAQLDNPAISSIGIVDNAALSVSVAQLADATAALAKLQNQDQTSYKLLVSGAAADVAAGLSTLAADLDHIVSIALTDSGPAVVTLSIAQAADGAAALAKITTPHTLAIADVSANVASLTADRIAALASQGVTTISVTDQLVALNRTQRTAFGAAHIALQEPYSGGSYQIVDFNDDGSVHEIQRFGVANRKWDATETIFGANGKPVQQTATVGAGHDVVYIKDYNAEGVAVHMIRTSLSGAASETWYNDAGKRTRQLSANGVATVYSYDANNVLTETVQSGVTGRKWDTLDTRYVAGGKTLTATLGGALVYQRDYDAAGVLTHSITTALYGSASEIWYSAGSKSVSQVAEDGATTLYTYDANNVLVEARVSAIPGQAYDATAAIFVNGKVVSETWTKQGVVWQTESWDASGAVADVHNYVSGAFQGVSYTSVDHLYAAGLKTADVYLSSDGATLARQDYASNGGWTISVGGLVKTKLANANGSSEIRTTGITGQKYNETDVFYDASGKGVSEAWLSNGVVTAIKNWNPDGTVNSVESGARSSVDLLAFDPVSTTLGYSENAGGGGVLTLSQGAEYLSFALLGQFSAADFALTPGSAGGVTVSAQNGQTVFLAAHA</sequence>
<accession>A0A212R9G3</accession>
<proteinExistence type="predicted"/>
<keyword evidence="2" id="KW-1185">Reference proteome</keyword>
<dbReference type="Gene3D" id="2.180.10.10">
    <property type="entry name" value="RHS repeat-associated core"/>
    <property type="match status" value="1"/>
</dbReference>
<protein>
    <recommendedName>
        <fullName evidence="3">YD repeat-containing protein</fullName>
    </recommendedName>
</protein>
<dbReference type="AlphaFoldDB" id="A0A212R9G3"/>
<evidence type="ECO:0008006" key="3">
    <source>
        <dbReference type="Google" id="ProtNLM"/>
    </source>
</evidence>
<dbReference type="Proteomes" id="UP000198418">
    <property type="component" value="Unassembled WGS sequence"/>
</dbReference>
<organism evidence="1 2">
    <name type="scientific">Rhodoblastus acidophilus</name>
    <name type="common">Rhodopseudomonas acidophila</name>
    <dbReference type="NCBI Taxonomy" id="1074"/>
    <lineage>
        <taxon>Bacteria</taxon>
        <taxon>Pseudomonadati</taxon>
        <taxon>Pseudomonadota</taxon>
        <taxon>Alphaproteobacteria</taxon>
        <taxon>Hyphomicrobiales</taxon>
        <taxon>Rhodoblastaceae</taxon>
        <taxon>Rhodoblastus</taxon>
    </lineage>
</organism>
<dbReference type="EMBL" id="FYDG01000003">
    <property type="protein sequence ID" value="SNB68859.1"/>
    <property type="molecule type" value="Genomic_DNA"/>
</dbReference>
<reference evidence="2" key="1">
    <citation type="submission" date="2017-06" db="EMBL/GenBank/DDBJ databases">
        <authorList>
            <person name="Varghese N."/>
            <person name="Submissions S."/>
        </authorList>
    </citation>
    <scope>NUCLEOTIDE SEQUENCE [LARGE SCALE GENOMIC DNA]</scope>
    <source>
        <strain evidence="2">DSM 137</strain>
    </source>
</reference>
<dbReference type="OrthoDB" id="7169608at2"/>